<dbReference type="SUPFAM" id="SSF53474">
    <property type="entry name" value="alpha/beta-Hydrolases"/>
    <property type="match status" value="1"/>
</dbReference>
<dbReference type="PRINTS" id="PR00111">
    <property type="entry name" value="ABHYDROLASE"/>
</dbReference>
<dbReference type="EMBL" id="REFW01000001">
    <property type="protein sequence ID" value="RMB62009.1"/>
    <property type="molecule type" value="Genomic_DNA"/>
</dbReference>
<dbReference type="Pfam" id="PF00501">
    <property type="entry name" value="AMP-binding"/>
    <property type="match status" value="1"/>
</dbReference>
<dbReference type="InterPro" id="IPR000073">
    <property type="entry name" value="AB_hydrolase_1"/>
</dbReference>
<evidence type="ECO:0000313" key="5">
    <source>
        <dbReference type="EMBL" id="RMB62009.1"/>
    </source>
</evidence>
<name>A0A3M0GLG7_9ACTN</name>
<keyword evidence="6" id="KW-1185">Reference proteome</keyword>
<sequence length="872" mass="91097">MVSFPGPLPGLDPAWSRHVTATDADGVERRWHVLDTAADHAEGDPAFLGTMLCVHGNPTWSYVWRRFLSAARPGWRVIAVDQLGMGFSEDPRGSLAHPRTLAQRVEDLSRLTDALQLSGPVVAVGHDWGGIIASGWALRHRDQLAGLVLANTSVHHDFSSGLPTPLRPARALADLTCVRTPLFVRAATALSRPRLPRDVRDAFAAPYRYPADRRFVGQFVADIPAEPTHPSRPALEHIARGLTSLDVPVLLLRGPADPVFSEAHLRDLHARMPHADIHRYEGAGHLVTEDAPRTANDTWAWIAARVEDGEPSSGADTHRTPAEHGPAWSALLQRVRDTPDDLAVAQVADGRRMTFSELEADVAAVAAGLAAGGVTPGQRVALLVPPGIDLTVALYACWRVGAVVVVADAGLGLAGMRRALRGAGIDHVIGIAKGLAAVALLGVPGRRILVEGHSSAIGALVRRPHGYGPVRVAETLDDVRRRGGHAPAPALPAFDAEAAVLFTSGATGPAKGVLYRSDQIRAQAGHIKVLYGLTPADSFVAAFAPFALYGPAMGVGSVVPDMDVTAPSTLTAAGLADAIAAADATTVFASPASLRNVVATASALDAAQRASLARVRVAMSAGAPIPVSLLRKVQTVLPNAELHTPYGMTECLAVSDIDLAGLERAGTGNGVCVGTPLTGVEVSIAPLPRDPAEPDGLPTTAPDVTGEIIVRAAHVKDHYDQLWATQHASARDGGSHRTGDVGHLDPEGRLWVEGRRQHVIHTADGPLTPVALELAVLELSGVANAAAVGVGPVGTQALVVVVDTEASGPVLVGADLTAAVRESAAAVTRVPVAAVLRTSAFPVDVRHQSKVDRARLAHWAERVLSGGRVGAP</sequence>
<accession>A0A3M0GLG7</accession>
<dbReference type="InterPro" id="IPR000873">
    <property type="entry name" value="AMP-dep_synth/lig_dom"/>
</dbReference>
<organism evidence="5 6">
    <name type="scientific">Tessaracoccus antarcticus</name>
    <dbReference type="NCBI Taxonomy" id="2479848"/>
    <lineage>
        <taxon>Bacteria</taxon>
        <taxon>Bacillati</taxon>
        <taxon>Actinomycetota</taxon>
        <taxon>Actinomycetes</taxon>
        <taxon>Propionibacteriales</taxon>
        <taxon>Propionibacteriaceae</taxon>
        <taxon>Tessaracoccus</taxon>
    </lineage>
</organism>
<dbReference type="GO" id="GO:0006631">
    <property type="term" value="P:fatty acid metabolic process"/>
    <property type="evidence" value="ECO:0007669"/>
    <property type="project" value="TreeGrafter"/>
</dbReference>
<evidence type="ECO:0000313" key="6">
    <source>
        <dbReference type="Proteomes" id="UP000275256"/>
    </source>
</evidence>
<evidence type="ECO:0000259" key="4">
    <source>
        <dbReference type="Pfam" id="PF00561"/>
    </source>
</evidence>
<reference evidence="5 6" key="1">
    <citation type="submission" date="2018-10" db="EMBL/GenBank/DDBJ databases">
        <title>Tessaracoccus antarcticuss sp. nov., isolated from sediment.</title>
        <authorList>
            <person name="Zhou L.Y."/>
            <person name="Du Z.J."/>
        </authorList>
    </citation>
    <scope>NUCLEOTIDE SEQUENCE [LARGE SCALE GENOMIC DNA]</scope>
    <source>
        <strain evidence="5 6">JDX10</strain>
    </source>
</reference>
<dbReference type="GO" id="GO:0031956">
    <property type="term" value="F:medium-chain fatty acid-CoA ligase activity"/>
    <property type="evidence" value="ECO:0007669"/>
    <property type="project" value="TreeGrafter"/>
</dbReference>
<keyword evidence="2" id="KW-0436">Ligase</keyword>
<dbReference type="Gene3D" id="3.40.50.12780">
    <property type="entry name" value="N-terminal domain of ligase-like"/>
    <property type="match status" value="1"/>
</dbReference>
<evidence type="ECO:0000256" key="1">
    <source>
        <dbReference type="ARBA" id="ARBA00006432"/>
    </source>
</evidence>
<feature type="domain" description="AB hydrolase-1" evidence="4">
    <location>
        <begin position="50"/>
        <end position="291"/>
    </location>
</feature>
<dbReference type="Gene3D" id="3.40.50.1820">
    <property type="entry name" value="alpha/beta hydrolase"/>
    <property type="match status" value="1"/>
</dbReference>
<dbReference type="SUPFAM" id="SSF56801">
    <property type="entry name" value="Acetyl-CoA synthetase-like"/>
    <property type="match status" value="1"/>
</dbReference>
<dbReference type="PANTHER" id="PTHR43201">
    <property type="entry name" value="ACYL-COA SYNTHETASE"/>
    <property type="match status" value="1"/>
</dbReference>
<comment type="similarity">
    <text evidence="1">Belongs to the ATP-dependent AMP-binding enzyme family.</text>
</comment>
<dbReference type="InterPro" id="IPR029058">
    <property type="entry name" value="AB_hydrolase_fold"/>
</dbReference>
<dbReference type="GO" id="GO:0016787">
    <property type="term" value="F:hydrolase activity"/>
    <property type="evidence" value="ECO:0007669"/>
    <property type="project" value="UniProtKB-KW"/>
</dbReference>
<keyword evidence="5" id="KW-0378">Hydrolase</keyword>
<evidence type="ECO:0000259" key="3">
    <source>
        <dbReference type="Pfam" id="PF00501"/>
    </source>
</evidence>
<evidence type="ECO:0000256" key="2">
    <source>
        <dbReference type="ARBA" id="ARBA00022598"/>
    </source>
</evidence>
<dbReference type="InterPro" id="IPR042099">
    <property type="entry name" value="ANL_N_sf"/>
</dbReference>
<proteinExistence type="inferred from homology"/>
<dbReference type="RefSeq" id="WP_121900557.1">
    <property type="nucleotide sequence ID" value="NZ_REFW01000001.1"/>
</dbReference>
<comment type="caution">
    <text evidence="5">The sequence shown here is derived from an EMBL/GenBank/DDBJ whole genome shotgun (WGS) entry which is preliminary data.</text>
</comment>
<dbReference type="PANTHER" id="PTHR43201:SF5">
    <property type="entry name" value="MEDIUM-CHAIN ACYL-COA LIGASE ACSF2, MITOCHONDRIAL"/>
    <property type="match status" value="1"/>
</dbReference>
<gene>
    <name evidence="5" type="ORF">EAX62_05330</name>
</gene>
<dbReference type="Proteomes" id="UP000275256">
    <property type="component" value="Unassembled WGS sequence"/>
</dbReference>
<feature type="domain" description="AMP-dependent synthetase/ligase" evidence="3">
    <location>
        <begin position="333"/>
        <end position="715"/>
    </location>
</feature>
<dbReference type="Pfam" id="PF00561">
    <property type="entry name" value="Abhydrolase_1"/>
    <property type="match status" value="1"/>
</dbReference>
<dbReference type="OrthoDB" id="812569at2"/>
<protein>
    <submittedName>
        <fullName evidence="5">Alpha/beta fold hydrolase</fullName>
    </submittedName>
</protein>
<dbReference type="AlphaFoldDB" id="A0A3M0GLG7"/>